<reference evidence="2 3" key="1">
    <citation type="submission" date="2021-01" db="EMBL/GenBank/DDBJ databases">
        <title>Genomic Encyclopedia of Type Strains, Phase IV (KMG-IV): sequencing the most valuable type-strain genomes for metagenomic binning, comparative biology and taxonomic classification.</title>
        <authorList>
            <person name="Goeker M."/>
        </authorList>
    </citation>
    <scope>NUCLEOTIDE SEQUENCE [LARGE SCALE GENOMIC DNA]</scope>
    <source>
        <strain evidence="2 3">DSM 24436</strain>
    </source>
</reference>
<gene>
    <name evidence="2" type="ORF">JOC49_001505</name>
</gene>
<sequence>MYQIQLQCKPVKEGTNIYYDVKTGMQIIKETFDLDTGLIVIEVMKRLRGGPCMDLIDYQVESGQLNIASCGVEARTIGNYVKEDISFVDFKRLVIVLLNALVYVHSKSVAIGALTPETIFITPNERVIFMDFSQSRLQDVAYTCIKSMPVDVYRSPESVYEPWMVSELSDVFSMGMILKRLIDTTHLTIQFHYAEIIEKMTRVRMQDRPKLQDVLNWINT</sequence>
<evidence type="ECO:0000313" key="3">
    <source>
        <dbReference type="Proteomes" id="UP000767854"/>
    </source>
</evidence>
<comment type="caution">
    <text evidence="2">The sequence shown here is derived from an EMBL/GenBank/DDBJ whole genome shotgun (WGS) entry which is preliminary data.</text>
</comment>
<dbReference type="Proteomes" id="UP000767854">
    <property type="component" value="Unassembled WGS sequence"/>
</dbReference>
<feature type="domain" description="Protein kinase" evidence="1">
    <location>
        <begin position="1"/>
        <end position="220"/>
    </location>
</feature>
<organism evidence="2 3">
    <name type="scientific">Fusibacter tunisiensis</name>
    <dbReference type="NCBI Taxonomy" id="1008308"/>
    <lineage>
        <taxon>Bacteria</taxon>
        <taxon>Bacillati</taxon>
        <taxon>Bacillota</taxon>
        <taxon>Clostridia</taxon>
        <taxon>Eubacteriales</taxon>
        <taxon>Eubacteriales Family XII. Incertae Sedis</taxon>
        <taxon>Fusibacter</taxon>
    </lineage>
</organism>
<keyword evidence="3" id="KW-1185">Reference proteome</keyword>
<dbReference type="InterPro" id="IPR000719">
    <property type="entry name" value="Prot_kinase_dom"/>
</dbReference>
<protein>
    <submittedName>
        <fullName evidence="2">Serine/threonine protein kinase</fullName>
    </submittedName>
</protein>
<dbReference type="Gene3D" id="1.10.510.10">
    <property type="entry name" value="Transferase(Phosphotransferase) domain 1"/>
    <property type="match status" value="1"/>
</dbReference>
<keyword evidence="2" id="KW-0723">Serine/threonine-protein kinase</keyword>
<accession>A0ABS2MRM2</accession>
<dbReference type="PROSITE" id="PS50011">
    <property type="entry name" value="PROTEIN_KINASE_DOM"/>
    <property type="match status" value="1"/>
</dbReference>
<dbReference type="RefSeq" id="WP_204663945.1">
    <property type="nucleotide sequence ID" value="NZ_JAFBDT010000010.1"/>
</dbReference>
<keyword evidence="2" id="KW-0808">Transferase</keyword>
<proteinExistence type="predicted"/>
<dbReference type="GO" id="GO:0004674">
    <property type="term" value="F:protein serine/threonine kinase activity"/>
    <property type="evidence" value="ECO:0007669"/>
    <property type="project" value="UniProtKB-KW"/>
</dbReference>
<evidence type="ECO:0000259" key="1">
    <source>
        <dbReference type="PROSITE" id="PS50011"/>
    </source>
</evidence>
<dbReference type="Pfam" id="PF00069">
    <property type="entry name" value="Pkinase"/>
    <property type="match status" value="1"/>
</dbReference>
<dbReference type="EMBL" id="JAFBDT010000010">
    <property type="protein sequence ID" value="MBM7561962.1"/>
    <property type="molecule type" value="Genomic_DNA"/>
</dbReference>
<dbReference type="SUPFAM" id="SSF56112">
    <property type="entry name" value="Protein kinase-like (PK-like)"/>
    <property type="match status" value="1"/>
</dbReference>
<dbReference type="InterPro" id="IPR011009">
    <property type="entry name" value="Kinase-like_dom_sf"/>
</dbReference>
<evidence type="ECO:0000313" key="2">
    <source>
        <dbReference type="EMBL" id="MBM7561962.1"/>
    </source>
</evidence>
<keyword evidence="2" id="KW-0418">Kinase</keyword>
<name>A0ABS2MRM2_9FIRM</name>